<dbReference type="InterPro" id="IPR001867">
    <property type="entry name" value="OmpR/PhoB-type_DNA-bd"/>
</dbReference>
<feature type="compositionally biased region" description="Pro residues" evidence="7">
    <location>
        <begin position="413"/>
        <end position="427"/>
    </location>
</feature>
<keyword evidence="3" id="KW-0805">Transcription regulation</keyword>
<evidence type="ECO:0000256" key="6">
    <source>
        <dbReference type="PROSITE-ProRule" id="PRU01091"/>
    </source>
</evidence>
<dbReference type="SMART" id="SM00862">
    <property type="entry name" value="Trans_reg_C"/>
    <property type="match status" value="1"/>
</dbReference>
<dbReference type="PROSITE" id="PS51755">
    <property type="entry name" value="OMPR_PHOB"/>
    <property type="match status" value="1"/>
</dbReference>
<keyword evidence="10" id="KW-1185">Reference proteome</keyword>
<dbReference type="SMART" id="SM00028">
    <property type="entry name" value="TPR"/>
    <property type="match status" value="6"/>
</dbReference>
<comment type="similarity">
    <text evidence="1">Belongs to the AfsR/DnrI/RedD regulatory family.</text>
</comment>
<evidence type="ECO:0000259" key="8">
    <source>
        <dbReference type="PROSITE" id="PS51755"/>
    </source>
</evidence>
<dbReference type="InterPro" id="IPR011990">
    <property type="entry name" value="TPR-like_helical_dom_sf"/>
</dbReference>
<dbReference type="InterPro" id="IPR051677">
    <property type="entry name" value="AfsR-DnrI-RedD_regulator"/>
</dbReference>
<evidence type="ECO:0000313" key="10">
    <source>
        <dbReference type="Proteomes" id="UP001501721"/>
    </source>
</evidence>
<dbReference type="Gene3D" id="1.10.10.10">
    <property type="entry name" value="Winged helix-like DNA-binding domain superfamily/Winged helix DNA-binding domain"/>
    <property type="match status" value="1"/>
</dbReference>
<dbReference type="PRINTS" id="PR00364">
    <property type="entry name" value="DISEASERSIST"/>
</dbReference>
<evidence type="ECO:0000256" key="2">
    <source>
        <dbReference type="ARBA" id="ARBA00023012"/>
    </source>
</evidence>
<keyword evidence="5" id="KW-0804">Transcription</keyword>
<feature type="DNA-binding region" description="OmpR/PhoB-type" evidence="6">
    <location>
        <begin position="52"/>
        <end position="155"/>
    </location>
</feature>
<evidence type="ECO:0000256" key="7">
    <source>
        <dbReference type="SAM" id="MobiDB-lite"/>
    </source>
</evidence>
<dbReference type="Pfam" id="PF13424">
    <property type="entry name" value="TPR_12"/>
    <property type="match status" value="1"/>
</dbReference>
<gene>
    <name evidence="9" type="ORF">GCM10010422_45690</name>
</gene>
<accession>A0ABN3M315</accession>
<dbReference type="InterPro" id="IPR019734">
    <property type="entry name" value="TPR_rpt"/>
</dbReference>
<keyword evidence="4 6" id="KW-0238">DNA-binding</keyword>
<dbReference type="PANTHER" id="PTHR35807:SF1">
    <property type="entry name" value="TRANSCRIPTIONAL REGULATOR REDD"/>
    <property type="match status" value="1"/>
</dbReference>
<evidence type="ECO:0000256" key="3">
    <source>
        <dbReference type="ARBA" id="ARBA00023015"/>
    </source>
</evidence>
<dbReference type="SUPFAM" id="SSF46894">
    <property type="entry name" value="C-terminal effector domain of the bipartite response regulators"/>
    <property type="match status" value="1"/>
</dbReference>
<dbReference type="RefSeq" id="WP_346077873.1">
    <property type="nucleotide sequence ID" value="NZ_BAAATL010000022.1"/>
</dbReference>
<dbReference type="Pfam" id="PF03704">
    <property type="entry name" value="BTAD"/>
    <property type="match status" value="1"/>
</dbReference>
<dbReference type="InterPro" id="IPR036388">
    <property type="entry name" value="WH-like_DNA-bd_sf"/>
</dbReference>
<comment type="caution">
    <text evidence="9">The sequence shown here is derived from an EMBL/GenBank/DDBJ whole genome shotgun (WGS) entry which is preliminary data.</text>
</comment>
<dbReference type="SUPFAM" id="SSF48452">
    <property type="entry name" value="TPR-like"/>
    <property type="match status" value="2"/>
</dbReference>
<dbReference type="InterPro" id="IPR005158">
    <property type="entry name" value="BTAD"/>
</dbReference>
<organism evidence="9 10">
    <name type="scientific">Streptomyces graminearus</name>
    <dbReference type="NCBI Taxonomy" id="284030"/>
    <lineage>
        <taxon>Bacteria</taxon>
        <taxon>Bacillati</taxon>
        <taxon>Actinomycetota</taxon>
        <taxon>Actinomycetes</taxon>
        <taxon>Kitasatosporales</taxon>
        <taxon>Streptomycetaceae</taxon>
        <taxon>Streptomyces</taxon>
    </lineage>
</organism>
<reference evidence="9 10" key="1">
    <citation type="journal article" date="2019" name="Int. J. Syst. Evol. Microbiol.">
        <title>The Global Catalogue of Microorganisms (GCM) 10K type strain sequencing project: providing services to taxonomists for standard genome sequencing and annotation.</title>
        <authorList>
            <consortium name="The Broad Institute Genomics Platform"/>
            <consortium name="The Broad Institute Genome Sequencing Center for Infectious Disease"/>
            <person name="Wu L."/>
            <person name="Ma J."/>
        </authorList>
    </citation>
    <scope>NUCLEOTIDE SEQUENCE [LARGE SCALE GENOMIC DNA]</scope>
    <source>
        <strain evidence="9 10">JCM 6923</strain>
    </source>
</reference>
<dbReference type="InterPro" id="IPR027417">
    <property type="entry name" value="P-loop_NTPase"/>
</dbReference>
<dbReference type="SUPFAM" id="SSF52540">
    <property type="entry name" value="P-loop containing nucleoside triphosphate hydrolases"/>
    <property type="match status" value="1"/>
</dbReference>
<name>A0ABN3M315_9ACTN</name>
<dbReference type="SMART" id="SM01043">
    <property type="entry name" value="BTAD"/>
    <property type="match status" value="1"/>
</dbReference>
<evidence type="ECO:0000256" key="1">
    <source>
        <dbReference type="ARBA" id="ARBA00005820"/>
    </source>
</evidence>
<dbReference type="Pfam" id="PF13191">
    <property type="entry name" value="AAA_16"/>
    <property type="match status" value="1"/>
</dbReference>
<evidence type="ECO:0000256" key="4">
    <source>
        <dbReference type="ARBA" id="ARBA00023125"/>
    </source>
</evidence>
<dbReference type="Gene3D" id="1.25.40.10">
    <property type="entry name" value="Tetratricopeptide repeat domain"/>
    <property type="match status" value="2"/>
</dbReference>
<dbReference type="CDD" id="cd15831">
    <property type="entry name" value="BTAD"/>
    <property type="match status" value="1"/>
</dbReference>
<evidence type="ECO:0000313" key="9">
    <source>
        <dbReference type="EMBL" id="GAA2493479.1"/>
    </source>
</evidence>
<dbReference type="Pfam" id="PF13181">
    <property type="entry name" value="TPR_8"/>
    <property type="match status" value="1"/>
</dbReference>
<sequence>MKGRRELRFGLLGPLVLYDRPSYDDPLYDGPLYDTPGGTRSYETPYDAVHATPGHTAPGHVTFGHAALDHAVPGEGTPDTAVRAIGSPKVRALLAALLLEPGRVVSVESLKDALWGGAPPASAQASLHNHVTRLRRLLDDPERLRSVPPGYLLRVDQGELDVDVFDALVTDARAAHARQDWPGVVRSCTKALALWRGTPLSGLPDLGGHTLVPRLEEARLILLKWRYDAELALGGTRLTALVPELSALVAEHPFREAYHRQLMLALHRTGRQAEALAVHRDLRARLIEELGVEPGPAMREAHVEVLRGSDGSDGSDAWLPEDEEEDEEEGEDAGEGGGGGESRRPTEAARPAGERNRTEHSPARGGDGDLKPVTSVVSRADEREGEDGGEHKGVRDGRQGGEREGEPDGATPAPHPPPPAQLPPPPAHFTGRTPVHRTLRHALTEPPAPGPAVAVVSGMAGVGKSALALQVAHELRERFPDGQLYVNLHGATPGMPPLAPVRALATLLRDLGVEPRNVPEHPDAAAALLRSLLAPARILLVLDDAADAAQVRPLLPAGPGCAVIVTSRSPLTTLDGARRFPLTPLTGEDSATLLRALSGRPGLDAGHALVELTGGLPLALRVVAARLVARRALTPDVLAGQLAATGGRLRQLEYDDLSVRRSLAVAHDALAAADREADRDAALVLRRVGALDLPTYGAPLLARLTGIDARRAEAALDRLVDVALLEETAYGRYTPHDLVREFARELAEGEAQLGTTADPCPVDRAATCPRNDVHPDLVALRWYAAVAERALVAIVEPGLDLDDRLRPTPAQPPEHAADVAGLRSFESAGQAFAWGETELENVVALVARNADAEDPRRLAHLSVLTRLLFPYVQRSGRVAEMEVLGRAALGAAGRLDDEEARAYALGDLAGLHFLTGRHKDALALTDRCLESWRRLGVAGRIRRCLNNRGLLLEGLGRFAESAEALRQSLSYARLLNDPVGEAVTHSHLGNLYEHTDPRAAIEQHRRSLAIGETVGAVIVRHSAHCNIGYAHLTLGEPAAAARHFEQSLSILGGHGDWHGESQTRLGLVRALRELGEGERAYIECGELLRRADARADRYTGGLARHQHGLLLHSQGRHPEARTAWHTALTALTGTDEQSVLTELRQLLSE</sequence>
<dbReference type="InterPro" id="IPR016032">
    <property type="entry name" value="Sig_transdc_resp-reg_C-effctor"/>
</dbReference>
<dbReference type="EMBL" id="BAAATL010000022">
    <property type="protein sequence ID" value="GAA2493479.1"/>
    <property type="molecule type" value="Genomic_DNA"/>
</dbReference>
<feature type="domain" description="OmpR/PhoB-type" evidence="8">
    <location>
        <begin position="52"/>
        <end position="155"/>
    </location>
</feature>
<dbReference type="PANTHER" id="PTHR35807">
    <property type="entry name" value="TRANSCRIPTIONAL REGULATOR REDD-RELATED"/>
    <property type="match status" value="1"/>
</dbReference>
<keyword evidence="2" id="KW-0902">Two-component regulatory system</keyword>
<protein>
    <recommendedName>
        <fullName evidence="8">OmpR/PhoB-type domain-containing protein</fullName>
    </recommendedName>
</protein>
<feature type="region of interest" description="Disordered" evidence="7">
    <location>
        <begin position="306"/>
        <end position="432"/>
    </location>
</feature>
<dbReference type="Proteomes" id="UP001501721">
    <property type="component" value="Unassembled WGS sequence"/>
</dbReference>
<feature type="compositionally biased region" description="Basic and acidic residues" evidence="7">
    <location>
        <begin position="379"/>
        <end position="406"/>
    </location>
</feature>
<feature type="compositionally biased region" description="Basic and acidic residues" evidence="7">
    <location>
        <begin position="341"/>
        <end position="370"/>
    </location>
</feature>
<proteinExistence type="inferred from homology"/>
<dbReference type="Pfam" id="PF00486">
    <property type="entry name" value="Trans_reg_C"/>
    <property type="match status" value="1"/>
</dbReference>
<feature type="compositionally biased region" description="Acidic residues" evidence="7">
    <location>
        <begin position="319"/>
        <end position="334"/>
    </location>
</feature>
<dbReference type="Gene3D" id="3.40.50.300">
    <property type="entry name" value="P-loop containing nucleotide triphosphate hydrolases"/>
    <property type="match status" value="1"/>
</dbReference>
<dbReference type="InterPro" id="IPR041664">
    <property type="entry name" value="AAA_16"/>
</dbReference>
<evidence type="ECO:0000256" key="5">
    <source>
        <dbReference type="ARBA" id="ARBA00023163"/>
    </source>
</evidence>